<dbReference type="InterPro" id="IPR031944">
    <property type="entry name" value="RsgA_N"/>
</dbReference>
<dbReference type="Proteomes" id="UP001179280">
    <property type="component" value="Unassembled WGS sequence"/>
</dbReference>
<dbReference type="Pfam" id="PF16745">
    <property type="entry name" value="RsgA_N"/>
    <property type="match status" value="1"/>
</dbReference>
<name>A0ABS2SU36_9BACI</name>
<evidence type="ECO:0000259" key="1">
    <source>
        <dbReference type="Pfam" id="PF16745"/>
    </source>
</evidence>
<dbReference type="RefSeq" id="WP_239586660.1">
    <property type="nucleotide sequence ID" value="NZ_JAFBCV010000005.1"/>
</dbReference>
<dbReference type="EMBL" id="JAFBCV010000005">
    <property type="protein sequence ID" value="MBM7838775.1"/>
    <property type="molecule type" value="Genomic_DNA"/>
</dbReference>
<protein>
    <submittedName>
        <fullName evidence="2">Ribosome biogenesis GTPase RsgA</fullName>
    </submittedName>
</protein>
<organism evidence="2 3">
    <name type="scientific">Shouchella xiaoxiensis</name>
    <dbReference type="NCBI Taxonomy" id="766895"/>
    <lineage>
        <taxon>Bacteria</taxon>
        <taxon>Bacillati</taxon>
        <taxon>Bacillota</taxon>
        <taxon>Bacilli</taxon>
        <taxon>Bacillales</taxon>
        <taxon>Bacillaceae</taxon>
        <taxon>Shouchella</taxon>
    </lineage>
</organism>
<keyword evidence="3" id="KW-1185">Reference proteome</keyword>
<feature type="domain" description="Ribosome biogenesis GTPase RsgA N-terminal" evidence="1">
    <location>
        <begin position="23"/>
        <end position="78"/>
    </location>
</feature>
<evidence type="ECO:0000313" key="3">
    <source>
        <dbReference type="Proteomes" id="UP001179280"/>
    </source>
</evidence>
<dbReference type="Gene3D" id="2.40.50.140">
    <property type="entry name" value="Nucleic acid-binding proteins"/>
    <property type="match status" value="1"/>
</dbReference>
<dbReference type="InterPro" id="IPR012340">
    <property type="entry name" value="NA-bd_OB-fold"/>
</dbReference>
<accession>A0ABS2SU36</accession>
<proteinExistence type="predicted"/>
<sequence>MNLIDLGYRDELAYDGDETYLARVIREHKGHYTIQSTEATYQAVVRGRLHHEAQSRLELPAVGDWVEITPQAHGQAMIERLIPRFPR</sequence>
<dbReference type="SUPFAM" id="SSF50249">
    <property type="entry name" value="Nucleic acid-binding proteins"/>
    <property type="match status" value="1"/>
</dbReference>
<reference evidence="2" key="1">
    <citation type="submission" date="2021-01" db="EMBL/GenBank/DDBJ databases">
        <title>Genomic Encyclopedia of Type Strains, Phase IV (KMG-IV): sequencing the most valuable type-strain genomes for metagenomic binning, comparative biology and taxonomic classification.</title>
        <authorList>
            <person name="Goeker M."/>
        </authorList>
    </citation>
    <scope>NUCLEOTIDE SEQUENCE</scope>
    <source>
        <strain evidence="2">DSM 21943</strain>
    </source>
</reference>
<comment type="caution">
    <text evidence="2">The sequence shown here is derived from an EMBL/GenBank/DDBJ whole genome shotgun (WGS) entry which is preliminary data.</text>
</comment>
<evidence type="ECO:0000313" key="2">
    <source>
        <dbReference type="EMBL" id="MBM7838775.1"/>
    </source>
</evidence>
<gene>
    <name evidence="2" type="ORF">JOC54_002034</name>
</gene>